<organism evidence="1">
    <name type="scientific">marine sediment metagenome</name>
    <dbReference type="NCBI Taxonomy" id="412755"/>
    <lineage>
        <taxon>unclassified sequences</taxon>
        <taxon>metagenomes</taxon>
        <taxon>ecological metagenomes</taxon>
    </lineage>
</organism>
<protein>
    <submittedName>
        <fullName evidence="1">Uncharacterized protein</fullName>
    </submittedName>
</protein>
<proteinExistence type="predicted"/>
<sequence length="96" mass="10777">MSPELAELLGLENPYARKARPRKSEPPYACSHLDYGEEAWNRALEDAWEKMGFCKIKLIGHHELLHNGEVVVEGNGPGTWIWIQKRVVAHAGAACQ</sequence>
<reference evidence="1" key="1">
    <citation type="journal article" date="2015" name="Nature">
        <title>Complex archaea that bridge the gap between prokaryotes and eukaryotes.</title>
        <authorList>
            <person name="Spang A."/>
            <person name="Saw J.H."/>
            <person name="Jorgensen S.L."/>
            <person name="Zaremba-Niedzwiedzka K."/>
            <person name="Martijn J."/>
            <person name="Lind A.E."/>
            <person name="van Eijk R."/>
            <person name="Schleper C."/>
            <person name="Guy L."/>
            <person name="Ettema T.J."/>
        </authorList>
    </citation>
    <scope>NUCLEOTIDE SEQUENCE</scope>
</reference>
<name>A0A0F9R6C6_9ZZZZ</name>
<comment type="caution">
    <text evidence="1">The sequence shown here is derived from an EMBL/GenBank/DDBJ whole genome shotgun (WGS) entry which is preliminary data.</text>
</comment>
<gene>
    <name evidence="1" type="ORF">LCGC14_0634310</name>
</gene>
<evidence type="ECO:0000313" key="1">
    <source>
        <dbReference type="EMBL" id="KKN50279.1"/>
    </source>
</evidence>
<dbReference type="AlphaFoldDB" id="A0A0F9R6C6"/>
<accession>A0A0F9R6C6</accession>
<dbReference type="EMBL" id="LAZR01001123">
    <property type="protein sequence ID" value="KKN50279.1"/>
    <property type="molecule type" value="Genomic_DNA"/>
</dbReference>